<organism evidence="1 2">
    <name type="scientific">Maribacter cobaltidurans</name>
    <dbReference type="NCBI Taxonomy" id="1178778"/>
    <lineage>
        <taxon>Bacteria</taxon>
        <taxon>Pseudomonadati</taxon>
        <taxon>Bacteroidota</taxon>
        <taxon>Flavobacteriia</taxon>
        <taxon>Flavobacteriales</taxon>
        <taxon>Flavobacteriaceae</taxon>
        <taxon>Maribacter</taxon>
    </lineage>
</organism>
<dbReference type="InterPro" id="IPR021471">
    <property type="entry name" value="DUF3124"/>
</dbReference>
<dbReference type="Pfam" id="PF11322">
    <property type="entry name" value="DUF3124"/>
    <property type="match status" value="1"/>
</dbReference>
<keyword evidence="2" id="KW-1185">Reference proteome</keyword>
<evidence type="ECO:0000313" key="1">
    <source>
        <dbReference type="EMBL" id="MEE1977847.1"/>
    </source>
</evidence>
<dbReference type="RefSeq" id="WP_272652528.1">
    <property type="nucleotide sequence ID" value="NZ_JAZDDG010000008.1"/>
</dbReference>
<dbReference type="Proteomes" id="UP001356308">
    <property type="component" value="Unassembled WGS sequence"/>
</dbReference>
<protein>
    <submittedName>
        <fullName evidence="1">DUF3124 domain-containing protein</fullName>
    </submittedName>
</protein>
<dbReference type="PROSITE" id="PS51257">
    <property type="entry name" value="PROKAR_LIPOPROTEIN"/>
    <property type="match status" value="1"/>
</dbReference>
<dbReference type="EMBL" id="JAZDDG010000008">
    <property type="protein sequence ID" value="MEE1977847.1"/>
    <property type="molecule type" value="Genomic_DNA"/>
</dbReference>
<sequence>MKLLIPVLILQLMLISCGKWEEKNEPHHEDFTNRIVDAKTLKELETGKSYLSVYSRIYSLSEHKTHNLTVTASIRNMNLEDTLYITKAKYLDTRATPIHTYFSKPIYLAPLESVEIVIDELDQAKGTGANFIFDWKIKPNSTEPFFEGVMISTYGTQGLSFTTQGRRIE</sequence>
<comment type="caution">
    <text evidence="1">The sequence shown here is derived from an EMBL/GenBank/DDBJ whole genome shotgun (WGS) entry which is preliminary data.</text>
</comment>
<name>A0ABU7IXX5_9FLAO</name>
<evidence type="ECO:0000313" key="2">
    <source>
        <dbReference type="Proteomes" id="UP001356308"/>
    </source>
</evidence>
<proteinExistence type="predicted"/>
<accession>A0ABU7IXX5</accession>
<reference evidence="1 2" key="1">
    <citation type="submission" date="2024-01" db="EMBL/GenBank/DDBJ databases">
        <title>Maribacter spp. originated from different algae showed divergent polysaccharides utilization ability.</title>
        <authorList>
            <person name="Wang H."/>
            <person name="Wu Y."/>
        </authorList>
    </citation>
    <scope>NUCLEOTIDE SEQUENCE [LARGE SCALE GENOMIC DNA]</scope>
    <source>
        <strain evidence="1 2">PR1</strain>
    </source>
</reference>
<gene>
    <name evidence="1" type="ORF">V1I91_17340</name>
</gene>